<accession>A0ABP6SFE7</accession>
<dbReference type="InterPro" id="IPR011528">
    <property type="entry name" value="NERD"/>
</dbReference>
<organism evidence="2 3">
    <name type="scientific">Streptomyces sannanensis</name>
    <dbReference type="NCBI Taxonomy" id="285536"/>
    <lineage>
        <taxon>Bacteria</taxon>
        <taxon>Bacillati</taxon>
        <taxon>Actinomycetota</taxon>
        <taxon>Actinomycetes</taxon>
        <taxon>Kitasatosporales</taxon>
        <taxon>Streptomycetaceae</taxon>
        <taxon>Streptomyces</taxon>
    </lineage>
</organism>
<keyword evidence="3" id="KW-1185">Reference proteome</keyword>
<evidence type="ECO:0000313" key="3">
    <source>
        <dbReference type="Proteomes" id="UP001499990"/>
    </source>
</evidence>
<comment type="caution">
    <text evidence="2">The sequence shown here is derived from an EMBL/GenBank/DDBJ whole genome shotgun (WGS) entry which is preliminary data.</text>
</comment>
<name>A0ABP6SFE7_9ACTN</name>
<gene>
    <name evidence="2" type="ORF">GCM10020367_43770</name>
</gene>
<dbReference type="Pfam" id="PF08378">
    <property type="entry name" value="NERD"/>
    <property type="match status" value="1"/>
</dbReference>
<feature type="domain" description="NERD" evidence="1">
    <location>
        <begin position="119"/>
        <end position="169"/>
    </location>
</feature>
<sequence>MPALRVIPVFRHGQERLYVSLRDGRSVAWYDRDAGRVSLLHDDDELRQEVLAALAPFVTGDVAVGPPPVPTAAELARLSLHPDDDLAPNRPGEALHTELERFAPRHRYRHDPRRDELAAQQAVGAELERLEGAGWRVLHSVPLPGDGDISRIDHVLIGPAGVMTVRTLHARRQRVLIADPMVRAGRGEPTPELRWARRQAERASLALAAAVVPGLALYGAARVDIVPSFRDVRILRDDAADELTRLGGVLKPADIEGLYAVARDRGTWLRV</sequence>
<evidence type="ECO:0000313" key="2">
    <source>
        <dbReference type="EMBL" id="GAA3375544.1"/>
    </source>
</evidence>
<dbReference type="Proteomes" id="UP001499990">
    <property type="component" value="Unassembled WGS sequence"/>
</dbReference>
<protein>
    <submittedName>
        <fullName evidence="2">NERD domain-containing protein</fullName>
    </submittedName>
</protein>
<proteinExistence type="predicted"/>
<dbReference type="EMBL" id="BAAAYL010000001">
    <property type="protein sequence ID" value="GAA3375544.1"/>
    <property type="molecule type" value="Genomic_DNA"/>
</dbReference>
<reference evidence="3" key="1">
    <citation type="journal article" date="2019" name="Int. J. Syst. Evol. Microbiol.">
        <title>The Global Catalogue of Microorganisms (GCM) 10K type strain sequencing project: providing services to taxonomists for standard genome sequencing and annotation.</title>
        <authorList>
            <consortium name="The Broad Institute Genomics Platform"/>
            <consortium name="The Broad Institute Genome Sequencing Center for Infectious Disease"/>
            <person name="Wu L."/>
            <person name="Ma J."/>
        </authorList>
    </citation>
    <scope>NUCLEOTIDE SEQUENCE [LARGE SCALE GENOMIC DNA]</scope>
    <source>
        <strain evidence="3">JCM 9651</strain>
    </source>
</reference>
<evidence type="ECO:0000259" key="1">
    <source>
        <dbReference type="Pfam" id="PF08378"/>
    </source>
</evidence>
<dbReference type="RefSeq" id="WP_345040256.1">
    <property type="nucleotide sequence ID" value="NZ_BAAAYL010000001.1"/>
</dbReference>